<evidence type="ECO:0000313" key="3">
    <source>
        <dbReference type="Proteomes" id="UP001216440"/>
    </source>
</evidence>
<gene>
    <name evidence="2" type="ORF">PYS65_31650</name>
</gene>
<accession>A0ABY8KA81</accession>
<evidence type="ECO:0000256" key="1">
    <source>
        <dbReference type="SAM" id="MobiDB-lite"/>
    </source>
</evidence>
<feature type="region of interest" description="Disordered" evidence="1">
    <location>
        <begin position="34"/>
        <end position="57"/>
    </location>
</feature>
<dbReference type="Proteomes" id="UP001216440">
    <property type="component" value="Chromosome"/>
</dbReference>
<keyword evidence="3" id="KW-1185">Reference proteome</keyword>
<name>A0ABY8KA81_9ACTN</name>
<protein>
    <submittedName>
        <fullName evidence="2">Uncharacterized protein</fullName>
    </submittedName>
</protein>
<dbReference type="RefSeq" id="WP_279338175.1">
    <property type="nucleotide sequence ID" value="NZ_CP121682.1"/>
</dbReference>
<evidence type="ECO:0000313" key="2">
    <source>
        <dbReference type="EMBL" id="WGD45125.1"/>
    </source>
</evidence>
<reference evidence="2 3" key="1">
    <citation type="submission" date="2023-03" db="EMBL/GenBank/DDBJ databases">
        <authorList>
            <person name="Mo P."/>
        </authorList>
    </citation>
    <scope>NUCLEOTIDE SEQUENCE [LARGE SCALE GENOMIC DNA]</scope>
    <source>
        <strain evidence="2 3">HUAS 5</strain>
    </source>
</reference>
<organism evidence="2 3">
    <name type="scientific">Streptomyces cathayae</name>
    <dbReference type="NCBI Taxonomy" id="3031124"/>
    <lineage>
        <taxon>Bacteria</taxon>
        <taxon>Bacillati</taxon>
        <taxon>Actinomycetota</taxon>
        <taxon>Actinomycetes</taxon>
        <taxon>Kitasatosporales</taxon>
        <taxon>Streptomycetaceae</taxon>
        <taxon>Streptomyces</taxon>
    </lineage>
</organism>
<proteinExistence type="predicted"/>
<sequence length="57" mass="5660">MRTGVKITAFAAALAVTFGTAYGVGRVLDPVIADSAPAPAHDGKHAPAPREGAGHGH</sequence>
<dbReference type="EMBL" id="CP121682">
    <property type="protein sequence ID" value="WGD45125.1"/>
    <property type="molecule type" value="Genomic_DNA"/>
</dbReference>